<dbReference type="Pfam" id="PF00270">
    <property type="entry name" value="DEAD"/>
    <property type="match status" value="1"/>
</dbReference>
<dbReference type="GO" id="GO:0006281">
    <property type="term" value="P:DNA repair"/>
    <property type="evidence" value="ECO:0007669"/>
    <property type="project" value="UniProtKB-UniRule"/>
</dbReference>
<keyword evidence="7 11" id="KW-0234">DNA repair</keyword>
<keyword evidence="8 11" id="KW-0413">Isomerase</keyword>
<comment type="catalytic activity">
    <reaction evidence="10 11">
        <text>ATP + H2O = ADP + phosphate + H(+)</text>
        <dbReference type="Rhea" id="RHEA:13065"/>
        <dbReference type="ChEBI" id="CHEBI:15377"/>
        <dbReference type="ChEBI" id="CHEBI:15378"/>
        <dbReference type="ChEBI" id="CHEBI:30616"/>
        <dbReference type="ChEBI" id="CHEBI:43474"/>
        <dbReference type="ChEBI" id="CHEBI:456216"/>
        <dbReference type="EC" id="5.6.2.4"/>
    </reaction>
</comment>
<dbReference type="Gene3D" id="1.10.150.20">
    <property type="entry name" value="5' to 3' exonuclease, C-terminal subdomain"/>
    <property type="match status" value="1"/>
</dbReference>
<dbReference type="PhylomeDB" id="A8AC11"/>
<dbReference type="SUPFAM" id="SSF158702">
    <property type="entry name" value="Sec63 N-terminal domain-like"/>
    <property type="match status" value="1"/>
</dbReference>
<dbReference type="Pfam" id="PF20470">
    <property type="entry name" value="HTH_61"/>
    <property type="match status" value="1"/>
</dbReference>
<dbReference type="AlphaFoldDB" id="A8AC11"/>
<organism evidence="14 15">
    <name type="scientific">Ignicoccus hospitalis (strain KIN4/I / DSM 18386 / JCM 14125)</name>
    <dbReference type="NCBI Taxonomy" id="453591"/>
    <lineage>
        <taxon>Archaea</taxon>
        <taxon>Thermoproteota</taxon>
        <taxon>Thermoprotei</taxon>
        <taxon>Desulfurococcales</taxon>
        <taxon>Desulfurococcaceae</taxon>
        <taxon>Ignicoccus</taxon>
    </lineage>
</organism>
<evidence type="ECO:0000256" key="2">
    <source>
        <dbReference type="ARBA" id="ARBA00022763"/>
    </source>
</evidence>
<evidence type="ECO:0000259" key="13">
    <source>
        <dbReference type="PROSITE" id="PS51194"/>
    </source>
</evidence>
<dbReference type="EMBL" id="CP000816">
    <property type="protein sequence ID" value="ABU82463.1"/>
    <property type="molecule type" value="Genomic_DNA"/>
</dbReference>
<comment type="catalytic activity">
    <reaction evidence="9 11">
        <text>Couples ATP hydrolysis with the unwinding of duplex DNA by translocating in the 3'-5' direction.</text>
        <dbReference type="EC" id="5.6.2.4"/>
    </reaction>
</comment>
<comment type="subunit">
    <text evidence="11">Monomer.</text>
</comment>
<dbReference type="PANTHER" id="PTHR47961:SF10">
    <property type="entry name" value="ATP-DEPENDENT DNA HELICASE HEL308"/>
    <property type="match status" value="1"/>
</dbReference>
<dbReference type="InterPro" id="IPR027417">
    <property type="entry name" value="P-loop_NTPase"/>
</dbReference>
<evidence type="ECO:0000256" key="1">
    <source>
        <dbReference type="ARBA" id="ARBA00022741"/>
    </source>
</evidence>
<dbReference type="InterPro" id="IPR022965">
    <property type="entry name" value="Helicase_Hel308"/>
</dbReference>
<evidence type="ECO:0000256" key="3">
    <source>
        <dbReference type="ARBA" id="ARBA00022801"/>
    </source>
</evidence>
<dbReference type="Gene3D" id="3.40.50.300">
    <property type="entry name" value="P-loop containing nucleotide triphosphate hydrolases"/>
    <property type="match status" value="2"/>
</dbReference>
<protein>
    <recommendedName>
        <fullName evidence="11">ATP-dependent DNA helicase Hel308</fullName>
        <ecNumber evidence="11">5.6.2.4</ecNumber>
    </recommendedName>
    <alternativeName>
        <fullName evidence="11">DNA 3'-5' helicase Hel308</fullName>
    </alternativeName>
</protein>
<gene>
    <name evidence="11" type="primary">hel308</name>
    <name evidence="14" type="ordered locus">Igni_1287</name>
</gene>
<dbReference type="Pfam" id="PF00271">
    <property type="entry name" value="Helicase_C"/>
    <property type="match status" value="1"/>
</dbReference>
<keyword evidence="1 11" id="KW-0547">Nucleotide-binding</keyword>
<comment type="similarity">
    <text evidence="11">Belongs to the helicase family. Hel308 subfamily.</text>
</comment>
<comment type="function">
    <text evidence="11">DNA-dependent ATPase and 3'-5' DNA helicase that may be involved in repair of stalled replication forks.</text>
</comment>
<dbReference type="CDD" id="cd18795">
    <property type="entry name" value="SF2_C_Ski2"/>
    <property type="match status" value="1"/>
</dbReference>
<keyword evidence="5 11" id="KW-0067">ATP-binding</keyword>
<feature type="binding site" evidence="11">
    <location>
        <position position="29"/>
    </location>
    <ligand>
        <name>ATP</name>
        <dbReference type="ChEBI" id="CHEBI:30616"/>
    </ligand>
</feature>
<dbReference type="InterPro" id="IPR048772">
    <property type="entry name" value="Hel308-like_dom4"/>
</dbReference>
<evidence type="ECO:0000256" key="4">
    <source>
        <dbReference type="ARBA" id="ARBA00022806"/>
    </source>
</evidence>
<dbReference type="InterPro" id="IPR001650">
    <property type="entry name" value="Helicase_C-like"/>
</dbReference>
<evidence type="ECO:0000313" key="14">
    <source>
        <dbReference type="EMBL" id="ABU82463.1"/>
    </source>
</evidence>
<dbReference type="InterPro" id="IPR046931">
    <property type="entry name" value="HTH_61"/>
</dbReference>
<dbReference type="Pfam" id="PF21280">
    <property type="entry name" value="Helicase_dom4_arc"/>
    <property type="match status" value="1"/>
</dbReference>
<evidence type="ECO:0000256" key="7">
    <source>
        <dbReference type="ARBA" id="ARBA00023204"/>
    </source>
</evidence>
<proteinExistence type="inferred from homology"/>
<dbReference type="GO" id="GO:0043138">
    <property type="term" value="F:3'-5' DNA helicase activity"/>
    <property type="evidence" value="ECO:0007669"/>
    <property type="project" value="UniProtKB-UniRule"/>
</dbReference>
<keyword evidence="15" id="KW-1185">Reference proteome</keyword>
<dbReference type="SUPFAM" id="SSF46785">
    <property type="entry name" value="Winged helix' DNA-binding domain"/>
    <property type="match status" value="1"/>
</dbReference>
<keyword evidence="4 11" id="KW-0347">Helicase</keyword>
<dbReference type="InterPro" id="IPR011545">
    <property type="entry name" value="DEAD/DEAH_box_helicase_dom"/>
</dbReference>
<evidence type="ECO:0000259" key="12">
    <source>
        <dbReference type="PROSITE" id="PS51192"/>
    </source>
</evidence>
<evidence type="ECO:0000256" key="9">
    <source>
        <dbReference type="ARBA" id="ARBA00034617"/>
    </source>
</evidence>
<dbReference type="SMART" id="SM00487">
    <property type="entry name" value="DEXDc"/>
    <property type="match status" value="1"/>
</dbReference>
<feature type="domain" description="Helicase C-terminal" evidence="13">
    <location>
        <begin position="230"/>
        <end position="423"/>
    </location>
</feature>
<evidence type="ECO:0000313" key="15">
    <source>
        <dbReference type="Proteomes" id="UP000000262"/>
    </source>
</evidence>
<dbReference type="InterPro" id="IPR036390">
    <property type="entry name" value="WH_DNA-bd_sf"/>
</dbReference>
<evidence type="ECO:0000256" key="5">
    <source>
        <dbReference type="ARBA" id="ARBA00022840"/>
    </source>
</evidence>
<evidence type="ECO:0000256" key="6">
    <source>
        <dbReference type="ARBA" id="ARBA00023125"/>
    </source>
</evidence>
<dbReference type="EC" id="5.6.2.4" evidence="11"/>
<dbReference type="Gene3D" id="1.10.3380.30">
    <property type="match status" value="1"/>
</dbReference>
<sequence length="698" mass="77066">MRAQNPEGARLGLKEWLEERGIRRLFPVQELALQKGLTEFKNLLVSAPTGSGKTLVAEMAIKNALDNGYKAVYLTPLRSLAFEKYASLKKIFKDSKVALSVGDYHAPEVGEADVLVATYERMDSLLRHNSPWLKEVGTVVVDEVHYVGDEERGPTLEVVVTRLKLMGKQIVALSATVGNPEDLASWLDAELVTHDWRPVKLEEGVMDPSSYEVLFEDRVEEVKEVLSDPGLDAALHYMREGQALYFASTRKRAENAAKKISKLLKPDKVTKEWAERVRIEVEGELGEVLAKMVERGAAFHHAGLTNEARLLVEEAFRSGAIKFVAATPTLAAGVNLPARAVVIERYTRYTDEGEAPISVSEYKQMAGRAGRPGLDVKGTSVLVARPKAPPEEVYERYVLGQPEDVRSALTSARALRRSLLGLIASKAVNSEAELVEFIEETLFGVTEGAANAIDDARRSLEFLKGAGLVEGVKATPLGTVVAKQYVDPLGAKVVLGALKRRKGKTTALGYLHLVAVTPDMPKRGLRSSEVRELWRVAEERFDELLIRDDEYVSESTALSALKVALALESWVKEEPEEVIAKKYGFYPGDLRVLSDTAAWLVHAYSEIAKFVGLYKHSEALAELELRLKYGVSEELVELVQIPYIGRVRARALWNAGIRSKEDFVKRADLAARVVGKGVVKRALEAMGLGYGLVKWVKP</sequence>
<dbReference type="KEGG" id="iho:Igni_1287"/>
<dbReference type="PROSITE" id="PS51194">
    <property type="entry name" value="HELICASE_CTER"/>
    <property type="match status" value="1"/>
</dbReference>
<keyword evidence="6 11" id="KW-0238">DNA-binding</keyword>
<dbReference type="InterPro" id="IPR050474">
    <property type="entry name" value="Hel308_SKI2-like"/>
</dbReference>
<dbReference type="GO" id="GO:0016887">
    <property type="term" value="F:ATP hydrolysis activity"/>
    <property type="evidence" value="ECO:0007669"/>
    <property type="project" value="RHEA"/>
</dbReference>
<dbReference type="GO" id="GO:0003677">
    <property type="term" value="F:DNA binding"/>
    <property type="evidence" value="ECO:0007669"/>
    <property type="project" value="UniProtKB-UniRule"/>
</dbReference>
<evidence type="ECO:0000256" key="10">
    <source>
        <dbReference type="ARBA" id="ARBA00048988"/>
    </source>
</evidence>
<dbReference type="PROSITE" id="PS51192">
    <property type="entry name" value="HELICASE_ATP_BIND_1"/>
    <property type="match status" value="1"/>
</dbReference>
<reference evidence="14 15" key="1">
    <citation type="journal article" date="2008" name="Genome Biol.">
        <title>A genomic analysis of the archaeal system Ignicoccus hospitalis-Nanoarchaeum equitans.</title>
        <authorList>
            <person name="Podar M."/>
            <person name="Anderson I."/>
            <person name="Makarova K.S."/>
            <person name="Elkins J.G."/>
            <person name="Ivanova N."/>
            <person name="Wall M.A."/>
            <person name="Lykidis A."/>
            <person name="Mavromatis K."/>
            <person name="Sun H."/>
            <person name="Hudson M.E."/>
            <person name="Chen W."/>
            <person name="Deciu C."/>
            <person name="Hutchison D."/>
            <person name="Eads J.R."/>
            <person name="Anderson A."/>
            <person name="Fernandes F."/>
            <person name="Szeto E."/>
            <person name="Lapidus A."/>
            <person name="Kyrpides N.C."/>
            <person name="Saier M.H.Jr."/>
            <person name="Richardson P.M."/>
            <person name="Rachel R."/>
            <person name="Huber H."/>
            <person name="Eisen J.A."/>
            <person name="Koonin E.V."/>
            <person name="Keller M."/>
            <person name="Stetter K.O."/>
        </authorList>
    </citation>
    <scope>NUCLEOTIDE SEQUENCE [LARGE SCALE GENOMIC DNA]</scope>
    <source>
        <strain evidence="15">KIN4/I / DSM 18386 / JCM 14125</strain>
    </source>
</reference>
<dbReference type="InterPro" id="IPR014001">
    <property type="entry name" value="Helicase_ATP-bd"/>
</dbReference>
<dbReference type="GO" id="GO:0005524">
    <property type="term" value="F:ATP binding"/>
    <property type="evidence" value="ECO:0007669"/>
    <property type="project" value="UniProtKB-UniRule"/>
</dbReference>
<evidence type="ECO:0000256" key="11">
    <source>
        <dbReference type="HAMAP-Rule" id="MF_00442"/>
    </source>
</evidence>
<dbReference type="SMART" id="SM00490">
    <property type="entry name" value="HELICc"/>
    <property type="match status" value="1"/>
</dbReference>
<evidence type="ECO:0000256" key="8">
    <source>
        <dbReference type="ARBA" id="ARBA00023235"/>
    </source>
</evidence>
<dbReference type="HOGENOM" id="CLU_006553_3_0_2"/>
<dbReference type="Proteomes" id="UP000000262">
    <property type="component" value="Chromosome"/>
</dbReference>
<name>A8AC11_IGNH4</name>
<dbReference type="HAMAP" id="MF_00442">
    <property type="entry name" value="Helicase_Hel308"/>
    <property type="match status" value="1"/>
</dbReference>
<feature type="domain" description="Helicase ATP-binding" evidence="12">
    <location>
        <begin position="34"/>
        <end position="195"/>
    </location>
</feature>
<keyword evidence="2 11" id="KW-0227">DNA damage</keyword>
<dbReference type="PANTHER" id="PTHR47961">
    <property type="entry name" value="DNA POLYMERASE THETA, PUTATIVE (AFU_ORTHOLOGUE AFUA_1G05260)-RELATED"/>
    <property type="match status" value="1"/>
</dbReference>
<dbReference type="STRING" id="453591.Igni_1287"/>
<keyword evidence="3 11" id="KW-0378">Hydrolase</keyword>
<dbReference type="eggNOG" id="arCOG00553">
    <property type="taxonomic scope" value="Archaea"/>
</dbReference>
<accession>A8AC11</accession>
<dbReference type="SUPFAM" id="SSF52540">
    <property type="entry name" value="P-loop containing nucleoside triphosphate hydrolases"/>
    <property type="match status" value="1"/>
</dbReference>